<evidence type="ECO:0000256" key="19">
    <source>
        <dbReference type="HAMAP-Rule" id="MF_00719"/>
    </source>
</evidence>
<proteinExistence type="inferred from homology"/>
<evidence type="ECO:0000256" key="8">
    <source>
        <dbReference type="ARBA" id="ARBA00022573"/>
    </source>
</evidence>
<comment type="pathway">
    <text evidence="3 19">Cofactor biosynthesis; adenosylcobalamin biosynthesis; adenosylcobalamin from cob(II)yrinate a,c-diamide: step 7/7.</text>
</comment>
<dbReference type="UniPathway" id="UPA00148">
    <property type="reaction ID" value="UER00238"/>
</dbReference>
<feature type="transmembrane region" description="Helical" evidence="19">
    <location>
        <begin position="120"/>
        <end position="141"/>
    </location>
</feature>
<evidence type="ECO:0000256" key="7">
    <source>
        <dbReference type="ARBA" id="ARBA00022475"/>
    </source>
</evidence>
<comment type="cofactor">
    <cofactor evidence="1 19">
        <name>Mg(2+)</name>
        <dbReference type="ChEBI" id="CHEBI:18420"/>
    </cofactor>
</comment>
<protein>
    <recommendedName>
        <fullName evidence="6 19">Adenosylcobinamide-GDP ribazoletransferase</fullName>
        <ecNumber evidence="5 19">2.7.8.26</ecNumber>
    </recommendedName>
    <alternativeName>
        <fullName evidence="16 19">Cobalamin synthase</fullName>
    </alternativeName>
    <alternativeName>
        <fullName evidence="15 19">Cobalamin-5'-phosphate synthase</fullName>
    </alternativeName>
</protein>
<evidence type="ECO:0000256" key="11">
    <source>
        <dbReference type="ARBA" id="ARBA00022842"/>
    </source>
</evidence>
<organism evidence="20 21">
    <name type="scientific">Xylophilus rhododendri</name>
    <dbReference type="NCBI Taxonomy" id="2697032"/>
    <lineage>
        <taxon>Bacteria</taxon>
        <taxon>Pseudomonadati</taxon>
        <taxon>Pseudomonadota</taxon>
        <taxon>Betaproteobacteria</taxon>
        <taxon>Burkholderiales</taxon>
        <taxon>Xylophilus</taxon>
    </lineage>
</organism>
<evidence type="ECO:0000256" key="18">
    <source>
        <dbReference type="ARBA" id="ARBA00049504"/>
    </source>
</evidence>
<evidence type="ECO:0000313" key="21">
    <source>
        <dbReference type="Proteomes" id="UP000464787"/>
    </source>
</evidence>
<evidence type="ECO:0000313" key="20">
    <source>
        <dbReference type="EMBL" id="QHI98294.1"/>
    </source>
</evidence>
<comment type="similarity">
    <text evidence="4 19">Belongs to the CobS family.</text>
</comment>
<accession>A0A857J2Y3</accession>
<dbReference type="PANTHER" id="PTHR34148">
    <property type="entry name" value="ADENOSYLCOBINAMIDE-GDP RIBAZOLETRANSFERASE"/>
    <property type="match status" value="1"/>
</dbReference>
<dbReference type="Pfam" id="PF02654">
    <property type="entry name" value="CobS"/>
    <property type="match status" value="1"/>
</dbReference>
<keyword evidence="21" id="KW-1185">Reference proteome</keyword>
<dbReference type="HAMAP" id="MF_00719">
    <property type="entry name" value="CobS"/>
    <property type="match status" value="1"/>
</dbReference>
<dbReference type="EMBL" id="CP047650">
    <property type="protein sequence ID" value="QHI98294.1"/>
    <property type="molecule type" value="Genomic_DNA"/>
</dbReference>
<dbReference type="GO" id="GO:0009236">
    <property type="term" value="P:cobalamin biosynthetic process"/>
    <property type="evidence" value="ECO:0007669"/>
    <property type="project" value="UniProtKB-UniRule"/>
</dbReference>
<evidence type="ECO:0000256" key="4">
    <source>
        <dbReference type="ARBA" id="ARBA00010561"/>
    </source>
</evidence>
<keyword evidence="12 19" id="KW-1133">Transmembrane helix</keyword>
<dbReference type="Proteomes" id="UP000464787">
    <property type="component" value="Chromosome"/>
</dbReference>
<evidence type="ECO:0000256" key="13">
    <source>
        <dbReference type="ARBA" id="ARBA00023136"/>
    </source>
</evidence>
<dbReference type="PANTHER" id="PTHR34148:SF1">
    <property type="entry name" value="ADENOSYLCOBINAMIDE-GDP RIBAZOLETRANSFERASE"/>
    <property type="match status" value="1"/>
</dbReference>
<evidence type="ECO:0000256" key="2">
    <source>
        <dbReference type="ARBA" id="ARBA00004651"/>
    </source>
</evidence>
<name>A0A857J2Y3_9BURK</name>
<dbReference type="KEGG" id="xyk:GT347_09980"/>
<evidence type="ECO:0000256" key="10">
    <source>
        <dbReference type="ARBA" id="ARBA00022692"/>
    </source>
</evidence>
<gene>
    <name evidence="19" type="primary">cobS</name>
    <name evidence="20" type="ORF">GT347_09980</name>
</gene>
<evidence type="ECO:0000256" key="9">
    <source>
        <dbReference type="ARBA" id="ARBA00022679"/>
    </source>
</evidence>
<dbReference type="InterPro" id="IPR003805">
    <property type="entry name" value="CobS"/>
</dbReference>
<sequence length="268" mass="27630">MLAEAARHFLLALQFFTRIPVTGALADWAGYTPARLRAAAGHFPGIGWIVGAWACTVFAAARWLWGDGPIVPLAAAAASTAASAWLTGAFHEDGLADTADGLGGSAGKARALEIMKDSRIGSYGALALCLAVLGKIALLAVLDGHGLWPALLLLGTGHVFSRFFPLLLIRSLVHVGDDAHTKSKPLAERIATGSLLTAALWCLPPLVLLLACLGPVCVAAGLACALAALGWLRGLFLRRLGGFTGDCLGAAQQLCEIAFYAGAAAALR</sequence>
<dbReference type="GO" id="GO:0051073">
    <property type="term" value="F:adenosylcobinamide-GDP ribazoletransferase activity"/>
    <property type="evidence" value="ECO:0007669"/>
    <property type="project" value="UniProtKB-UniRule"/>
</dbReference>
<evidence type="ECO:0000256" key="16">
    <source>
        <dbReference type="ARBA" id="ARBA00032853"/>
    </source>
</evidence>
<reference evidence="20 21" key="1">
    <citation type="submission" date="2020-01" db="EMBL/GenBank/DDBJ databases">
        <title>Genome sequencing of strain KACC 21265.</title>
        <authorList>
            <person name="Heo J."/>
            <person name="Kim S.-J."/>
            <person name="Kim J.-S."/>
            <person name="Hong S.-B."/>
            <person name="Kwon S.-W."/>
        </authorList>
    </citation>
    <scope>NUCLEOTIDE SEQUENCE [LARGE SCALE GENOMIC DNA]</scope>
    <source>
        <strain evidence="20 21">KACC 21265</strain>
    </source>
</reference>
<feature type="transmembrane region" description="Helical" evidence="19">
    <location>
        <begin position="190"/>
        <end position="207"/>
    </location>
</feature>
<comment type="function">
    <text evidence="14 19">Joins adenosylcobinamide-GDP and alpha-ribazole to generate adenosylcobalamin (Ado-cobalamin). Also synthesizes adenosylcobalamin 5'-phosphate from adenosylcobinamide-GDP and alpha-ribazole 5'-phosphate.</text>
</comment>
<keyword evidence="10 19" id="KW-0812">Transmembrane</keyword>
<dbReference type="AlphaFoldDB" id="A0A857J2Y3"/>
<dbReference type="GO" id="GO:0008818">
    <property type="term" value="F:cobalamin 5'-phosphate synthase activity"/>
    <property type="evidence" value="ECO:0007669"/>
    <property type="project" value="UniProtKB-UniRule"/>
</dbReference>
<evidence type="ECO:0000256" key="3">
    <source>
        <dbReference type="ARBA" id="ARBA00004663"/>
    </source>
</evidence>
<comment type="subcellular location">
    <subcellularLocation>
        <location evidence="2 19">Cell membrane</location>
        <topology evidence="2 19">Multi-pass membrane protein</topology>
    </subcellularLocation>
</comment>
<evidence type="ECO:0000256" key="1">
    <source>
        <dbReference type="ARBA" id="ARBA00001946"/>
    </source>
</evidence>
<dbReference type="EC" id="2.7.8.26" evidence="5 19"/>
<feature type="transmembrane region" description="Helical" evidence="19">
    <location>
        <begin position="147"/>
        <end position="169"/>
    </location>
</feature>
<evidence type="ECO:0000256" key="14">
    <source>
        <dbReference type="ARBA" id="ARBA00025228"/>
    </source>
</evidence>
<evidence type="ECO:0000256" key="6">
    <source>
        <dbReference type="ARBA" id="ARBA00015850"/>
    </source>
</evidence>
<feature type="transmembrane region" description="Helical" evidence="19">
    <location>
        <begin position="45"/>
        <end position="65"/>
    </location>
</feature>
<dbReference type="RefSeq" id="WP_160551811.1">
    <property type="nucleotide sequence ID" value="NZ_CP047650.1"/>
</dbReference>
<keyword evidence="13 19" id="KW-0472">Membrane</keyword>
<evidence type="ECO:0000256" key="15">
    <source>
        <dbReference type="ARBA" id="ARBA00032605"/>
    </source>
</evidence>
<evidence type="ECO:0000256" key="5">
    <source>
        <dbReference type="ARBA" id="ARBA00013200"/>
    </source>
</evidence>
<comment type="catalytic activity">
    <reaction evidence="17 19">
        <text>alpha-ribazole + adenosylcob(III)inamide-GDP = adenosylcob(III)alamin + GMP + H(+)</text>
        <dbReference type="Rhea" id="RHEA:16049"/>
        <dbReference type="ChEBI" id="CHEBI:10329"/>
        <dbReference type="ChEBI" id="CHEBI:15378"/>
        <dbReference type="ChEBI" id="CHEBI:18408"/>
        <dbReference type="ChEBI" id="CHEBI:58115"/>
        <dbReference type="ChEBI" id="CHEBI:60487"/>
        <dbReference type="EC" id="2.7.8.26"/>
    </reaction>
</comment>
<dbReference type="GO" id="GO:0005886">
    <property type="term" value="C:plasma membrane"/>
    <property type="evidence" value="ECO:0007669"/>
    <property type="project" value="UniProtKB-SubCell"/>
</dbReference>
<evidence type="ECO:0000256" key="12">
    <source>
        <dbReference type="ARBA" id="ARBA00022989"/>
    </source>
</evidence>
<feature type="transmembrane region" description="Helical" evidence="19">
    <location>
        <begin position="213"/>
        <end position="232"/>
    </location>
</feature>
<evidence type="ECO:0000256" key="17">
    <source>
        <dbReference type="ARBA" id="ARBA00048623"/>
    </source>
</evidence>
<keyword evidence="9 19" id="KW-0808">Transferase</keyword>
<keyword evidence="11 19" id="KW-0460">Magnesium</keyword>
<keyword evidence="7 19" id="KW-1003">Cell membrane</keyword>
<comment type="catalytic activity">
    <reaction evidence="18 19">
        <text>alpha-ribazole 5'-phosphate + adenosylcob(III)inamide-GDP = adenosylcob(III)alamin 5'-phosphate + GMP + H(+)</text>
        <dbReference type="Rhea" id="RHEA:23560"/>
        <dbReference type="ChEBI" id="CHEBI:15378"/>
        <dbReference type="ChEBI" id="CHEBI:57918"/>
        <dbReference type="ChEBI" id="CHEBI:58115"/>
        <dbReference type="ChEBI" id="CHEBI:60487"/>
        <dbReference type="ChEBI" id="CHEBI:60493"/>
        <dbReference type="EC" id="2.7.8.26"/>
    </reaction>
</comment>
<keyword evidence="8 19" id="KW-0169">Cobalamin biosynthesis</keyword>